<reference evidence="3 4" key="1">
    <citation type="journal article" date="2016" name="Nat. Commun.">
        <title>Ectomycorrhizal ecology is imprinted in the genome of the dominant symbiotic fungus Cenococcum geophilum.</title>
        <authorList>
            <consortium name="DOE Joint Genome Institute"/>
            <person name="Peter M."/>
            <person name="Kohler A."/>
            <person name="Ohm R.A."/>
            <person name="Kuo A."/>
            <person name="Krutzmann J."/>
            <person name="Morin E."/>
            <person name="Arend M."/>
            <person name="Barry K.W."/>
            <person name="Binder M."/>
            <person name="Choi C."/>
            <person name="Clum A."/>
            <person name="Copeland A."/>
            <person name="Grisel N."/>
            <person name="Haridas S."/>
            <person name="Kipfer T."/>
            <person name="LaButti K."/>
            <person name="Lindquist E."/>
            <person name="Lipzen A."/>
            <person name="Maire R."/>
            <person name="Meier B."/>
            <person name="Mihaltcheva S."/>
            <person name="Molinier V."/>
            <person name="Murat C."/>
            <person name="Poggeler S."/>
            <person name="Quandt C.A."/>
            <person name="Sperisen C."/>
            <person name="Tritt A."/>
            <person name="Tisserant E."/>
            <person name="Crous P.W."/>
            <person name="Henrissat B."/>
            <person name="Nehls U."/>
            <person name="Egli S."/>
            <person name="Spatafora J.W."/>
            <person name="Grigoriev I.V."/>
            <person name="Martin F.M."/>
        </authorList>
    </citation>
    <scope>NUCLEOTIDE SEQUENCE [LARGE SCALE GENOMIC DNA]</scope>
    <source>
        <strain evidence="3 4">CBS 207.34</strain>
    </source>
</reference>
<dbReference type="Pfam" id="PF12697">
    <property type="entry name" value="Abhydrolase_6"/>
    <property type="match status" value="1"/>
</dbReference>
<evidence type="ECO:0000259" key="2">
    <source>
        <dbReference type="Pfam" id="PF12697"/>
    </source>
</evidence>
<feature type="domain" description="AB hydrolase-1" evidence="2">
    <location>
        <begin position="72"/>
        <end position="368"/>
    </location>
</feature>
<organism evidence="3 4">
    <name type="scientific">Glonium stellatum</name>
    <dbReference type="NCBI Taxonomy" id="574774"/>
    <lineage>
        <taxon>Eukaryota</taxon>
        <taxon>Fungi</taxon>
        <taxon>Dikarya</taxon>
        <taxon>Ascomycota</taxon>
        <taxon>Pezizomycotina</taxon>
        <taxon>Dothideomycetes</taxon>
        <taxon>Pleosporomycetidae</taxon>
        <taxon>Gloniales</taxon>
        <taxon>Gloniaceae</taxon>
        <taxon>Glonium</taxon>
    </lineage>
</organism>
<dbReference type="Gene3D" id="3.40.50.1820">
    <property type="entry name" value="alpha/beta hydrolase"/>
    <property type="match status" value="1"/>
</dbReference>
<evidence type="ECO:0000313" key="3">
    <source>
        <dbReference type="EMBL" id="OCL06452.1"/>
    </source>
</evidence>
<dbReference type="PANTHER" id="PTHR43194:SF4">
    <property type="entry name" value="AB HYDROLASE-1 DOMAIN-CONTAINING PROTEIN"/>
    <property type="match status" value="1"/>
</dbReference>
<feature type="signal peptide" evidence="1">
    <location>
        <begin position="1"/>
        <end position="24"/>
    </location>
</feature>
<keyword evidence="3" id="KW-0378">Hydrolase</keyword>
<dbReference type="EMBL" id="KV750069">
    <property type="protein sequence ID" value="OCL06452.1"/>
    <property type="molecule type" value="Genomic_DNA"/>
</dbReference>
<dbReference type="AlphaFoldDB" id="A0A8E2JR78"/>
<sequence length="377" mass="41508">MLTNIYKVLWLLFGLSVSFRFTPGLEETPHFRKYFYAGGNYTTDVAGNHVFQNQMYVEQLTPIYGRIKPLPLVFIHGLAQTGTNWLSKPDGNPGWASYFLSFGYECFIIDVTSRGRSPWLPRNTTIPVPLTAERIEQRFTAPENYNLYPQASLHTQWPSGYGKGVMGDPVFDIYFTSLVPSISSAASQQATVQAAGAALLDRIGRPVILIGHSQGGIMPWLIADARPQYVNSIIGLEPSGPPFVESALNGGTPARAYGLTDIPLTYAPPVTDPAVDLVKKVTPSNSSSITPCSLQAGSPPPRQLPNFKNITILVVTAEASWHAMYDWCTVEYLRQAGVETKHISLADEGIHGNGHMFFLETNSDAIADVLRNWIERS</sequence>
<evidence type="ECO:0000313" key="4">
    <source>
        <dbReference type="Proteomes" id="UP000250140"/>
    </source>
</evidence>
<keyword evidence="1" id="KW-0732">Signal</keyword>
<dbReference type="CDD" id="cd12809">
    <property type="entry name" value="Esterase_713_like-2"/>
    <property type="match status" value="1"/>
</dbReference>
<keyword evidence="4" id="KW-1185">Reference proteome</keyword>
<dbReference type="InterPro" id="IPR050228">
    <property type="entry name" value="Carboxylesterase_BioH"/>
</dbReference>
<accession>A0A8E2JR78</accession>
<dbReference type="SUPFAM" id="SSF53474">
    <property type="entry name" value="alpha/beta-Hydrolases"/>
    <property type="match status" value="1"/>
</dbReference>
<evidence type="ECO:0000256" key="1">
    <source>
        <dbReference type="SAM" id="SignalP"/>
    </source>
</evidence>
<dbReference type="Proteomes" id="UP000250140">
    <property type="component" value="Unassembled WGS sequence"/>
</dbReference>
<proteinExistence type="predicted"/>
<dbReference type="GO" id="GO:0016787">
    <property type="term" value="F:hydrolase activity"/>
    <property type="evidence" value="ECO:0007669"/>
    <property type="project" value="UniProtKB-KW"/>
</dbReference>
<dbReference type="InterPro" id="IPR029058">
    <property type="entry name" value="AB_hydrolase_fold"/>
</dbReference>
<gene>
    <name evidence="3" type="ORF">AOQ84DRAFT_410966</name>
</gene>
<feature type="chain" id="PRO_5034004497" evidence="1">
    <location>
        <begin position="25"/>
        <end position="377"/>
    </location>
</feature>
<protein>
    <submittedName>
        <fullName evidence="3">Alpha/beta-hydrolase</fullName>
    </submittedName>
</protein>
<name>A0A8E2JR78_9PEZI</name>
<dbReference type="OrthoDB" id="9978720at2759"/>
<dbReference type="PANTHER" id="PTHR43194">
    <property type="entry name" value="HYDROLASE ALPHA/BETA FOLD FAMILY"/>
    <property type="match status" value="1"/>
</dbReference>
<dbReference type="InterPro" id="IPR000073">
    <property type="entry name" value="AB_hydrolase_1"/>
</dbReference>